<sequence>MFHRRRRRTAGGAASTGLPYKPAASLRTAPCALTLVGVALLLGGCSSGPNLDTLATGSVTPRAYAREPVPKGIAPDDWAAARTALAEALHEKEAAPSVPWENYASATRGTVTPLSETRDGGRCREFLMSFVRESREDWLQGEACRSGKSGWKVDQARLLDRS</sequence>
<organism evidence="2 3">
    <name type="scientific">Ancylobacter rudongensis</name>
    <dbReference type="NCBI Taxonomy" id="177413"/>
    <lineage>
        <taxon>Bacteria</taxon>
        <taxon>Pseudomonadati</taxon>
        <taxon>Pseudomonadota</taxon>
        <taxon>Alphaproteobacteria</taxon>
        <taxon>Hyphomicrobiales</taxon>
        <taxon>Xanthobacteraceae</taxon>
        <taxon>Ancylobacter</taxon>
    </lineage>
</organism>
<feature type="domain" description="Surface antigen" evidence="1">
    <location>
        <begin position="53"/>
        <end position="154"/>
    </location>
</feature>
<dbReference type="InterPro" id="IPR032635">
    <property type="entry name" value="Anti_2"/>
</dbReference>
<reference evidence="3" key="1">
    <citation type="submission" date="2016-10" db="EMBL/GenBank/DDBJ databases">
        <authorList>
            <person name="Varghese N."/>
            <person name="Submissions S."/>
        </authorList>
    </citation>
    <scope>NUCLEOTIDE SEQUENCE [LARGE SCALE GENOMIC DNA]</scope>
    <source>
        <strain evidence="3">CGMCC 1.1761</strain>
    </source>
</reference>
<accession>A0A1G4RNP4</accession>
<dbReference type="STRING" id="177413.SAMN05660859_1785"/>
<dbReference type="AlphaFoldDB" id="A0A1G4RNP4"/>
<dbReference type="Proteomes" id="UP000198889">
    <property type="component" value="Unassembled WGS sequence"/>
</dbReference>
<gene>
    <name evidence="2" type="ORF">SAMN05660859_1785</name>
</gene>
<keyword evidence="3" id="KW-1185">Reference proteome</keyword>
<proteinExistence type="predicted"/>
<evidence type="ECO:0000259" key="1">
    <source>
        <dbReference type="Pfam" id="PF16998"/>
    </source>
</evidence>
<protein>
    <submittedName>
        <fullName evidence="2">Outer membrane surface antigen</fullName>
    </submittedName>
</protein>
<evidence type="ECO:0000313" key="3">
    <source>
        <dbReference type="Proteomes" id="UP000198889"/>
    </source>
</evidence>
<dbReference type="Pfam" id="PF16998">
    <property type="entry name" value="17kDa_Anti_2"/>
    <property type="match status" value="1"/>
</dbReference>
<name>A0A1G4RNP4_9HYPH</name>
<evidence type="ECO:0000313" key="2">
    <source>
        <dbReference type="EMBL" id="SCW58430.1"/>
    </source>
</evidence>
<dbReference type="EMBL" id="FMTP01000002">
    <property type="protein sequence ID" value="SCW58430.1"/>
    <property type="molecule type" value="Genomic_DNA"/>
</dbReference>